<comment type="caution">
    <text evidence="2">The sequence shown here is derived from an EMBL/GenBank/DDBJ whole genome shotgun (WGS) entry which is preliminary data.</text>
</comment>
<feature type="compositionally biased region" description="Polar residues" evidence="1">
    <location>
        <begin position="796"/>
        <end position="817"/>
    </location>
</feature>
<organism evidence="2 3">
    <name type="scientific">Apodospora peruviana</name>
    <dbReference type="NCBI Taxonomy" id="516989"/>
    <lineage>
        <taxon>Eukaryota</taxon>
        <taxon>Fungi</taxon>
        <taxon>Dikarya</taxon>
        <taxon>Ascomycota</taxon>
        <taxon>Pezizomycotina</taxon>
        <taxon>Sordariomycetes</taxon>
        <taxon>Sordariomycetidae</taxon>
        <taxon>Sordariales</taxon>
        <taxon>Lasiosphaeriaceae</taxon>
        <taxon>Apodospora</taxon>
    </lineage>
</organism>
<feature type="region of interest" description="Disordered" evidence="1">
    <location>
        <begin position="1219"/>
        <end position="1406"/>
    </location>
</feature>
<proteinExistence type="predicted"/>
<feature type="compositionally biased region" description="Basic and acidic residues" evidence="1">
    <location>
        <begin position="1301"/>
        <end position="1314"/>
    </location>
</feature>
<feature type="region of interest" description="Disordered" evidence="1">
    <location>
        <begin position="714"/>
        <end position="906"/>
    </location>
</feature>
<feature type="compositionally biased region" description="Polar residues" evidence="1">
    <location>
        <begin position="575"/>
        <end position="584"/>
    </location>
</feature>
<evidence type="ECO:0000256" key="1">
    <source>
        <dbReference type="SAM" id="MobiDB-lite"/>
    </source>
</evidence>
<feature type="compositionally biased region" description="Polar residues" evidence="1">
    <location>
        <begin position="161"/>
        <end position="176"/>
    </location>
</feature>
<feature type="compositionally biased region" description="Low complexity" evidence="1">
    <location>
        <begin position="943"/>
        <end position="957"/>
    </location>
</feature>
<feature type="compositionally biased region" description="Acidic residues" evidence="1">
    <location>
        <begin position="897"/>
        <end position="906"/>
    </location>
</feature>
<feature type="compositionally biased region" description="Pro residues" evidence="1">
    <location>
        <begin position="619"/>
        <end position="629"/>
    </location>
</feature>
<feature type="compositionally biased region" description="Polar residues" evidence="1">
    <location>
        <begin position="1"/>
        <end position="10"/>
    </location>
</feature>
<sequence>MAANTTSTSIVDLMSSPDPLSEYVPSSAIPSSRRITRSQASQRFFALGTSPKKQTFELDVGNEISPQKILVTVEAEDASDPGVKRRLFQSPTPKRPIRRKEKATTTTVPLRGLTDDEHGVFSETSTPRRRGMPPKAGTPVITRRRRPATPGQKPGSEVRSKSVSSRDVLQSDTSVPEYQATPRAGSGVRRIAKRKTISPAKSNNILSSQSRKRGRPRKQVALPDDVAALSEQESTADAEVEDNISVAPTDDNASNFGDRDVRAPQSDARNNTEEDIWMATLSDQATPVARQWQGREEAAPGSVEQALPEPTQPQRPQSEADYSQPEDYMDYGAMGRNSDAESVESGNVPPRDGQDTVMAGEEFTMISIGSLSSMQPNSSLMAPQQQELGEETSLIINRTLEYLRQSRNKSAEEAAGTQMAGADADEVNLIQQQEPSLFSQPKSPQPWTRSPRRAKVQPLVRQVALKNLHQGDTMASPDRTSSHDNTEAQDTTAYEDSFSEIPEAILAAATPRRLRQAQPEEEEDAAAEIQPSIERPSTTPSPIPSDDGDGDKSQKTTGKPASEGDIRSSPPVLSPNPQQSQNEAQVRHSRSNSTETPAEQLSSFHSSVIPPVNAEPINLAPPEPQPRPTLSPIVRAGRALQFITSDPPSPPGRGSVLRSPFRGSVALSSQSPALSAARATQSPSVQAGSPARPTERSWLAPFTQIKEFVVQGAQAFSPRHASVAAMEDPFGPTPSNSSRPTPYRASLFGPGSKQGQDQEAHNSITSPARAASLHGNDYDEMSWQAEETPSKEPSHENSTSFTSSVHAAQEALTSSADQVIMQAMLEEDAVRHSEQAEEQKVPDSRPDPEEDQNYHDHHDQYLNVNQDQDADQEIEQEQAQQYYQEERPRQYYQEQQLEQEYEEEQIQQDYQVEEIQEEEVQDEVMEEEEEEDDDIWAIEAQRPTPFAAKPAPAAREPVIIPPRRSKLPSPWRKNSRRLVYSDELHQLSESPAARSELEEYSLLSRQSRQEQAAAPANPAPQAAPAPSKVDLSTFFSSPAVLPDAQAPAGFGLFKALDGKLSQKPIVAQQQQSFGPLRPQMAARFERPQSFGNGLFPQHSPLFQTQTQTHQSPSPPARSIPQKEFHVERANRDDSLLSPVRRDTSRDETSSVSASIFVSQYSSPATPERSTFAHVPQKMNFTPRSRQAAQQNSLFNPAVPTPSLPANSLFGSNNNHRVPGFSFATSAQNQRGSSEVEEELEESYAMRSPDLSFEPPQLKPLPDRAASPSKSNIRSPVKPKTPGRVVEFTSSTLSPLAQAQARAERRASASPEKELAPPPPPQQQRHPVVMSFSSSPSSATSTTSNNGNRSPQHGTVASGDLISEHDKENYRQHQQQEEEEEEEELSENGRITNPSFRPGGGNVSGPFVSFSKPMSAAPLPKPAAIAGASVPRLSQTQWTRDHWLRLDELLQARRKGTLQFQLTLRTAGISGEGDGARKRHPLLGKQVEAQGETMTLERWHLDIVEAFRRELAAGAGGAENVVWTDDALAKRLFALMVGEERRREGRVDRVNRGLSRATTAIDSGW</sequence>
<feature type="compositionally biased region" description="Basic and acidic residues" evidence="1">
    <location>
        <begin position="1120"/>
        <end position="1148"/>
    </location>
</feature>
<dbReference type="Proteomes" id="UP001283341">
    <property type="component" value="Unassembled WGS sequence"/>
</dbReference>
<name>A0AAE0HY71_9PEZI</name>
<reference evidence="2" key="1">
    <citation type="journal article" date="2023" name="Mol. Phylogenet. Evol.">
        <title>Genome-scale phylogeny and comparative genomics of the fungal order Sordariales.</title>
        <authorList>
            <person name="Hensen N."/>
            <person name="Bonometti L."/>
            <person name="Westerberg I."/>
            <person name="Brannstrom I.O."/>
            <person name="Guillou S."/>
            <person name="Cros-Aarteil S."/>
            <person name="Calhoun S."/>
            <person name="Haridas S."/>
            <person name="Kuo A."/>
            <person name="Mondo S."/>
            <person name="Pangilinan J."/>
            <person name="Riley R."/>
            <person name="LaButti K."/>
            <person name="Andreopoulos B."/>
            <person name="Lipzen A."/>
            <person name="Chen C."/>
            <person name="Yan M."/>
            <person name="Daum C."/>
            <person name="Ng V."/>
            <person name="Clum A."/>
            <person name="Steindorff A."/>
            <person name="Ohm R.A."/>
            <person name="Martin F."/>
            <person name="Silar P."/>
            <person name="Natvig D.O."/>
            <person name="Lalanne C."/>
            <person name="Gautier V."/>
            <person name="Ament-Velasquez S.L."/>
            <person name="Kruys A."/>
            <person name="Hutchinson M.I."/>
            <person name="Powell A.J."/>
            <person name="Barry K."/>
            <person name="Miller A.N."/>
            <person name="Grigoriev I.V."/>
            <person name="Debuchy R."/>
            <person name="Gladieux P."/>
            <person name="Hiltunen Thoren M."/>
            <person name="Johannesson H."/>
        </authorList>
    </citation>
    <scope>NUCLEOTIDE SEQUENCE</scope>
    <source>
        <strain evidence="2">CBS 118394</strain>
    </source>
</reference>
<accession>A0AAE0HY71</accession>
<gene>
    <name evidence="2" type="ORF">B0H66DRAFT_334713</name>
</gene>
<feature type="region of interest" description="Disordered" evidence="1">
    <location>
        <begin position="409"/>
        <end position="698"/>
    </location>
</feature>
<feature type="compositionally biased region" description="Basic and acidic residues" evidence="1">
    <location>
        <begin position="828"/>
        <end position="860"/>
    </location>
</feature>
<keyword evidence="3" id="KW-1185">Reference proteome</keyword>
<feature type="compositionally biased region" description="Acidic residues" evidence="1">
    <location>
        <begin position="1376"/>
        <end position="1385"/>
    </location>
</feature>
<reference evidence="2" key="2">
    <citation type="submission" date="2023-06" db="EMBL/GenBank/DDBJ databases">
        <authorList>
            <consortium name="Lawrence Berkeley National Laboratory"/>
            <person name="Haridas S."/>
            <person name="Hensen N."/>
            <person name="Bonometti L."/>
            <person name="Westerberg I."/>
            <person name="Brannstrom I.O."/>
            <person name="Guillou S."/>
            <person name="Cros-Aarteil S."/>
            <person name="Calhoun S."/>
            <person name="Kuo A."/>
            <person name="Mondo S."/>
            <person name="Pangilinan J."/>
            <person name="Riley R."/>
            <person name="Labutti K."/>
            <person name="Andreopoulos B."/>
            <person name="Lipzen A."/>
            <person name="Chen C."/>
            <person name="Yanf M."/>
            <person name="Daum C."/>
            <person name="Ng V."/>
            <person name="Clum A."/>
            <person name="Steindorff A."/>
            <person name="Ohm R."/>
            <person name="Martin F."/>
            <person name="Silar P."/>
            <person name="Natvig D."/>
            <person name="Lalanne C."/>
            <person name="Gautier V."/>
            <person name="Ament-Velasquez S.L."/>
            <person name="Kruys A."/>
            <person name="Hutchinson M.I."/>
            <person name="Powell A.J."/>
            <person name="Barry K."/>
            <person name="Miller A.N."/>
            <person name="Grigoriev I.V."/>
            <person name="Debuchy R."/>
            <person name="Gladieux P."/>
            <person name="Thoren M.H."/>
            <person name="Johannesson H."/>
        </authorList>
    </citation>
    <scope>NUCLEOTIDE SEQUENCE</scope>
    <source>
        <strain evidence="2">CBS 118394</strain>
    </source>
</reference>
<feature type="region of interest" description="Disordered" evidence="1">
    <location>
        <begin position="943"/>
        <end position="970"/>
    </location>
</feature>
<feature type="compositionally biased region" description="Polar residues" evidence="1">
    <location>
        <begin position="429"/>
        <end position="448"/>
    </location>
</feature>
<feature type="compositionally biased region" description="Polar residues" evidence="1">
    <location>
        <begin position="591"/>
        <end position="606"/>
    </location>
</feature>
<feature type="compositionally biased region" description="Polar residues" evidence="1">
    <location>
        <begin position="199"/>
        <end position="209"/>
    </location>
</feature>
<feature type="compositionally biased region" description="Low complexity" evidence="1">
    <location>
        <begin position="664"/>
        <end position="679"/>
    </location>
</feature>
<feature type="compositionally biased region" description="Polar residues" evidence="1">
    <location>
        <begin position="1222"/>
        <end position="1231"/>
    </location>
</feature>
<feature type="region of interest" description="Disordered" evidence="1">
    <location>
        <begin position="1"/>
        <end position="26"/>
    </location>
</feature>
<feature type="compositionally biased region" description="Basic and acidic residues" evidence="1">
    <location>
        <begin position="1361"/>
        <end position="1375"/>
    </location>
</feature>
<evidence type="ECO:0000313" key="3">
    <source>
        <dbReference type="Proteomes" id="UP001283341"/>
    </source>
</evidence>
<protein>
    <submittedName>
        <fullName evidence="2">Uncharacterized protein</fullName>
    </submittedName>
</protein>
<feature type="region of interest" description="Disordered" evidence="1">
    <location>
        <begin position="1095"/>
        <end position="1152"/>
    </location>
</feature>
<evidence type="ECO:0000313" key="2">
    <source>
        <dbReference type="EMBL" id="KAK3315128.1"/>
    </source>
</evidence>
<feature type="compositionally biased region" description="Low complexity" evidence="1">
    <location>
        <begin position="1330"/>
        <end position="1349"/>
    </location>
</feature>
<feature type="region of interest" description="Disordered" evidence="1">
    <location>
        <begin position="982"/>
        <end position="1029"/>
    </location>
</feature>
<feature type="region of interest" description="Disordered" evidence="1">
    <location>
        <begin position="75"/>
        <end position="355"/>
    </location>
</feature>
<dbReference type="EMBL" id="JAUEDM010000006">
    <property type="protein sequence ID" value="KAK3315128.1"/>
    <property type="molecule type" value="Genomic_DNA"/>
</dbReference>
<feature type="compositionally biased region" description="Polar residues" evidence="1">
    <location>
        <begin position="312"/>
        <end position="321"/>
    </location>
</feature>
<feature type="compositionally biased region" description="Polar residues" evidence="1">
    <location>
        <begin position="753"/>
        <end position="766"/>
    </location>
</feature>